<reference evidence="1" key="1">
    <citation type="submission" date="2018-02" db="EMBL/GenBank/DDBJ databases">
        <title>Rhizophora mucronata_Transcriptome.</title>
        <authorList>
            <person name="Meera S.P."/>
            <person name="Sreeshan A."/>
            <person name="Augustine A."/>
        </authorList>
    </citation>
    <scope>NUCLEOTIDE SEQUENCE</scope>
    <source>
        <tissue evidence="1">Leaf</tissue>
    </source>
</reference>
<organism evidence="1">
    <name type="scientific">Rhizophora mucronata</name>
    <name type="common">Asiatic mangrove</name>
    <dbReference type="NCBI Taxonomy" id="61149"/>
    <lineage>
        <taxon>Eukaryota</taxon>
        <taxon>Viridiplantae</taxon>
        <taxon>Streptophyta</taxon>
        <taxon>Embryophyta</taxon>
        <taxon>Tracheophyta</taxon>
        <taxon>Spermatophyta</taxon>
        <taxon>Magnoliopsida</taxon>
        <taxon>eudicotyledons</taxon>
        <taxon>Gunneridae</taxon>
        <taxon>Pentapetalae</taxon>
        <taxon>rosids</taxon>
        <taxon>fabids</taxon>
        <taxon>Malpighiales</taxon>
        <taxon>Rhizophoraceae</taxon>
        <taxon>Rhizophora</taxon>
    </lineage>
</organism>
<accession>A0A2P2IKP5</accession>
<name>A0A2P2IKP5_RHIMU</name>
<sequence>MATACHLQGHLKNVKPIPTNKIVYQYRNHLHPGKQRVFHLLGFVLLIHNLSLPVSGQ</sequence>
<dbReference type="EMBL" id="GGEC01001304">
    <property type="protein sequence ID" value="MBW81787.1"/>
    <property type="molecule type" value="Transcribed_RNA"/>
</dbReference>
<dbReference type="AlphaFoldDB" id="A0A2P2IKP5"/>
<protein>
    <submittedName>
        <fullName evidence="1">Uncharacterized protein</fullName>
    </submittedName>
</protein>
<proteinExistence type="predicted"/>
<evidence type="ECO:0000313" key="1">
    <source>
        <dbReference type="EMBL" id="MBW81787.1"/>
    </source>
</evidence>